<feature type="domain" description="FecR protein" evidence="3">
    <location>
        <begin position="182"/>
        <end position="278"/>
    </location>
</feature>
<keyword evidence="2" id="KW-0472">Membrane</keyword>
<dbReference type="Proteomes" id="UP000245880">
    <property type="component" value="Unassembled WGS sequence"/>
</dbReference>
<feature type="coiled-coil region" evidence="1">
    <location>
        <begin position="30"/>
        <end position="58"/>
    </location>
</feature>
<comment type="caution">
    <text evidence="5">The sequence shown here is derived from an EMBL/GenBank/DDBJ whole genome shotgun (WGS) entry which is preliminary data.</text>
</comment>
<organism evidence="5 6">
    <name type="scientific">Dyadobacter jejuensis</name>
    <dbReference type="NCBI Taxonomy" id="1082580"/>
    <lineage>
        <taxon>Bacteria</taxon>
        <taxon>Pseudomonadati</taxon>
        <taxon>Bacteroidota</taxon>
        <taxon>Cytophagia</taxon>
        <taxon>Cytophagales</taxon>
        <taxon>Spirosomataceae</taxon>
        <taxon>Dyadobacter</taxon>
    </lineage>
</organism>
<dbReference type="InterPro" id="IPR006860">
    <property type="entry name" value="FecR"/>
</dbReference>
<reference evidence="5 6" key="1">
    <citation type="submission" date="2018-03" db="EMBL/GenBank/DDBJ databases">
        <title>Genomic Encyclopedia of Archaeal and Bacterial Type Strains, Phase II (KMG-II): from individual species to whole genera.</title>
        <authorList>
            <person name="Goeker M."/>
        </authorList>
    </citation>
    <scope>NUCLEOTIDE SEQUENCE [LARGE SCALE GENOMIC DNA]</scope>
    <source>
        <strain evidence="5 6">DSM 100346</strain>
    </source>
</reference>
<keyword evidence="1" id="KW-0175">Coiled coil</keyword>
<evidence type="ECO:0000259" key="4">
    <source>
        <dbReference type="Pfam" id="PF16344"/>
    </source>
</evidence>
<dbReference type="RefSeq" id="WP_109677122.1">
    <property type="nucleotide sequence ID" value="NZ_QGDT01000013.1"/>
</dbReference>
<dbReference type="EMBL" id="QGDT01000013">
    <property type="protein sequence ID" value="PWJ55624.1"/>
    <property type="molecule type" value="Genomic_DNA"/>
</dbReference>
<name>A0A316AFE9_9BACT</name>
<dbReference type="InterPro" id="IPR012373">
    <property type="entry name" value="Ferrdict_sens_TM"/>
</dbReference>
<evidence type="ECO:0000259" key="3">
    <source>
        <dbReference type="Pfam" id="PF04773"/>
    </source>
</evidence>
<evidence type="ECO:0000256" key="2">
    <source>
        <dbReference type="SAM" id="Phobius"/>
    </source>
</evidence>
<keyword evidence="2" id="KW-0812">Transmembrane</keyword>
<dbReference type="PANTHER" id="PTHR30273:SF2">
    <property type="entry name" value="PROTEIN FECR"/>
    <property type="match status" value="1"/>
</dbReference>
<dbReference type="PANTHER" id="PTHR30273">
    <property type="entry name" value="PERIPLASMIC SIGNAL SENSOR AND SIGMA FACTOR ACTIVATOR FECR-RELATED"/>
    <property type="match status" value="1"/>
</dbReference>
<dbReference type="OrthoDB" id="1452822at2"/>
<feature type="transmembrane region" description="Helical" evidence="2">
    <location>
        <begin position="82"/>
        <end position="102"/>
    </location>
</feature>
<dbReference type="GO" id="GO:0016989">
    <property type="term" value="F:sigma factor antagonist activity"/>
    <property type="evidence" value="ECO:0007669"/>
    <property type="project" value="TreeGrafter"/>
</dbReference>
<keyword evidence="6" id="KW-1185">Reference proteome</keyword>
<feature type="domain" description="Protein FecR C-terminal" evidence="4">
    <location>
        <begin position="324"/>
        <end position="384"/>
    </location>
</feature>
<dbReference type="AlphaFoldDB" id="A0A316AFE9"/>
<evidence type="ECO:0000313" key="5">
    <source>
        <dbReference type="EMBL" id="PWJ55624.1"/>
    </source>
</evidence>
<keyword evidence="2" id="KW-1133">Transmembrane helix</keyword>
<dbReference type="Gene3D" id="2.60.120.1440">
    <property type="match status" value="1"/>
</dbReference>
<gene>
    <name evidence="5" type="ORF">CLV98_113100</name>
</gene>
<proteinExistence type="predicted"/>
<dbReference type="InterPro" id="IPR032508">
    <property type="entry name" value="FecR_C"/>
</dbReference>
<evidence type="ECO:0000256" key="1">
    <source>
        <dbReference type="SAM" id="Coils"/>
    </source>
</evidence>
<evidence type="ECO:0000313" key="6">
    <source>
        <dbReference type="Proteomes" id="UP000245880"/>
    </source>
</evidence>
<dbReference type="Pfam" id="PF16344">
    <property type="entry name" value="FecR_C"/>
    <property type="match status" value="1"/>
</dbReference>
<protein>
    <submittedName>
        <fullName evidence="5">FecR protein</fullName>
    </submittedName>
</protein>
<sequence>MRPDQNREELLNMIRRYVAGKASEEERSFIEQYYDRFNERENILERAQEEELKELEDRLLEGIQYKISESDAPIHRPLWRRWGLQVAAGLLLVLASIGVLLLHGSQVEQKSVAQKEIPTDFTPGGNKAILTLSDGSTVVLDAAATGQVAEQGQMTITKTDDGQIVYNGSNGIRGDSKPTLNRVSTPPGGEYRILLPDGTKVWLNAMSSMQYPTFFAGNERRVTITGECYFEVAPNKEQPFIVNVNGQQEIIVTGTTFNVNAYNNERFVRTTLVEGKVRVAGKGHTSNSERVLNPGEQSILAKTGRMKVKTVDIEEVVAWKNGLFQFRNSSLPSVMNQIARWYNVSVEIADGVPKKTFTGKIHRNVKATQILDILKFAGINFRIEPAANSETTGKIVVIP</sequence>
<dbReference type="Gene3D" id="3.55.50.30">
    <property type="match status" value="1"/>
</dbReference>
<accession>A0A316AFE9</accession>
<dbReference type="Pfam" id="PF04773">
    <property type="entry name" value="FecR"/>
    <property type="match status" value="1"/>
</dbReference>